<protein>
    <submittedName>
        <fullName evidence="1">Uncharacterized protein</fullName>
    </submittedName>
</protein>
<sequence>MGRATFTEEPVGPTRVRGGGFYLQKVEFCDRGKSAEVFPPPLPSTQNQGGARDFHGRVRRSYKKSHSILVMDFRKIARAADLSTEV</sequence>
<dbReference type="EMBL" id="QHCS01000001">
    <property type="protein sequence ID" value="RHX88202.1"/>
    <property type="molecule type" value="Genomic_DNA"/>
</dbReference>
<dbReference type="AlphaFoldDB" id="A0A8B3CXH5"/>
<reference evidence="2" key="1">
    <citation type="submission" date="2018-05" db="EMBL/GenBank/DDBJ databases">
        <title>Leptospira yasudae sp. nov. and Leptospira stimsonii sp. nov., two pathogenic species of the genus Leptospira isolated from environmental sources.</title>
        <authorList>
            <person name="Casanovas-Massana A."/>
            <person name="Hamond C."/>
            <person name="Santos L.A."/>
            <person name="Hacker K.P."/>
            <person name="Balassiano I."/>
            <person name="Medeiros M.A."/>
            <person name="Reis M.G."/>
            <person name="Ko A.I."/>
            <person name="Wunder E.A."/>
        </authorList>
    </citation>
    <scope>NUCLEOTIDE SEQUENCE [LARGE SCALE GENOMIC DNA]</scope>
    <source>
        <strain evidence="2">AMB6-RJ</strain>
    </source>
</reference>
<evidence type="ECO:0000313" key="1">
    <source>
        <dbReference type="EMBL" id="RHX88202.1"/>
    </source>
</evidence>
<dbReference type="Proteomes" id="UP000266669">
    <property type="component" value="Unassembled WGS sequence"/>
</dbReference>
<organism evidence="1 2">
    <name type="scientific">Leptospira stimsonii</name>
    <dbReference type="NCBI Taxonomy" id="2202203"/>
    <lineage>
        <taxon>Bacteria</taxon>
        <taxon>Pseudomonadati</taxon>
        <taxon>Spirochaetota</taxon>
        <taxon>Spirochaetia</taxon>
        <taxon>Leptospirales</taxon>
        <taxon>Leptospiraceae</taxon>
        <taxon>Leptospira</taxon>
    </lineage>
</organism>
<proteinExistence type="predicted"/>
<accession>A0A8B3CXH5</accession>
<gene>
    <name evidence="1" type="ORF">DLM78_04400</name>
</gene>
<evidence type="ECO:0000313" key="2">
    <source>
        <dbReference type="Proteomes" id="UP000266669"/>
    </source>
</evidence>
<comment type="caution">
    <text evidence="1">The sequence shown here is derived from an EMBL/GenBank/DDBJ whole genome shotgun (WGS) entry which is preliminary data.</text>
</comment>
<name>A0A8B3CXH5_9LEPT</name>